<evidence type="ECO:0000256" key="1">
    <source>
        <dbReference type="SAM" id="MobiDB-lite"/>
    </source>
</evidence>
<organism evidence="3 4">
    <name type="scientific">Lojkania enalia</name>
    <dbReference type="NCBI Taxonomy" id="147567"/>
    <lineage>
        <taxon>Eukaryota</taxon>
        <taxon>Fungi</taxon>
        <taxon>Dikarya</taxon>
        <taxon>Ascomycota</taxon>
        <taxon>Pezizomycotina</taxon>
        <taxon>Dothideomycetes</taxon>
        <taxon>Pleosporomycetidae</taxon>
        <taxon>Pleosporales</taxon>
        <taxon>Pleosporales incertae sedis</taxon>
        <taxon>Lojkania</taxon>
    </lineage>
</organism>
<reference evidence="4" key="1">
    <citation type="journal article" date="2020" name="Stud. Mycol.">
        <title>101 Dothideomycetes genomes: A test case for predicting lifestyles and emergence of pathogens.</title>
        <authorList>
            <person name="Haridas S."/>
            <person name="Albert R."/>
            <person name="Binder M."/>
            <person name="Bloem J."/>
            <person name="LaButti K."/>
            <person name="Salamov A."/>
            <person name="Andreopoulos B."/>
            <person name="Baker S."/>
            <person name="Barry K."/>
            <person name="Bills G."/>
            <person name="Bluhm B."/>
            <person name="Cannon C."/>
            <person name="Castanera R."/>
            <person name="Culley D."/>
            <person name="Daum C."/>
            <person name="Ezra D."/>
            <person name="Gonzalez J."/>
            <person name="Henrissat B."/>
            <person name="Kuo A."/>
            <person name="Liang C."/>
            <person name="Lipzen A."/>
            <person name="Lutzoni F."/>
            <person name="Magnuson J."/>
            <person name="Mondo S."/>
            <person name="Nolan M."/>
            <person name="Ohm R."/>
            <person name="Pangilinan J."/>
            <person name="Park H.-J."/>
            <person name="Ramirez L."/>
            <person name="Alfaro M."/>
            <person name="Sun H."/>
            <person name="Tritt A."/>
            <person name="Yoshinaga Y."/>
            <person name="Zwiers L.-H."/>
            <person name="Turgeon B."/>
            <person name="Goodwin S."/>
            <person name="Spatafora J."/>
            <person name="Crous P."/>
            <person name="Grigoriev I."/>
        </authorList>
    </citation>
    <scope>NUCLEOTIDE SEQUENCE [LARGE SCALE GENOMIC DNA]</scope>
    <source>
        <strain evidence="4">CBS 304.66</strain>
    </source>
</reference>
<evidence type="ECO:0000256" key="2">
    <source>
        <dbReference type="SAM" id="Phobius"/>
    </source>
</evidence>
<dbReference type="AlphaFoldDB" id="A0A9P4K3T2"/>
<feature type="transmembrane region" description="Helical" evidence="2">
    <location>
        <begin position="536"/>
        <end position="556"/>
    </location>
</feature>
<dbReference type="Pfam" id="PF11915">
    <property type="entry name" value="DUF3433"/>
    <property type="match status" value="1"/>
</dbReference>
<keyword evidence="4" id="KW-1185">Reference proteome</keyword>
<keyword evidence="2" id="KW-0472">Membrane</keyword>
<comment type="caution">
    <text evidence="3">The sequence shown here is derived from an EMBL/GenBank/DDBJ whole genome shotgun (WGS) entry which is preliminary data.</text>
</comment>
<keyword evidence="2" id="KW-0812">Transmembrane</keyword>
<accession>A0A9P4K3T2</accession>
<dbReference type="Proteomes" id="UP000800093">
    <property type="component" value="Unassembled WGS sequence"/>
</dbReference>
<evidence type="ECO:0000313" key="4">
    <source>
        <dbReference type="Proteomes" id="UP000800093"/>
    </source>
</evidence>
<keyword evidence="2" id="KW-1133">Transmembrane helix</keyword>
<sequence>MLEENRETEHGELNGISSETLNTEPAQAQTIPQNSPSTRPVPSATDQYNPEEEQSETEQQEIQEWKSWKIRWPFMGFLLIIVLLFIITIALLMEISRKHSGFARESDPPSFLVRYPRVKKAIWEQGILYTAFPAFVMTIYRPMWDSAIMAIADRQPYVDLMSRVGEHPRRTILLDYKAEPLLYRWAVAIRNHHFLLAACLFSSLTLSFAIVPLTSFLFTMDSALLNATSPLTIDTVLNISGSMSFPINEHRLNLRLALDSAAGMYLQNASSLPWTDGSYAFPAISSHTDTGNGNFSLESFATGLDAGCRVLSHSEYEKEVRPLPGSGGYLVEIHGNDRGCAINHALDIRTGFWSPDVSLNSWYTPTCSAESGLSRISLMAAAYNKHSQEVQNFTLISCRTSYFNTSGRLKTMPKAGSKTPLIVEFIQDSSSRTHDQWDFGPVRTYFEMQVNSYGCFDTETRVTGNEIAKYIYRLSSQMNPMEPLSSGGLASATRRLLQSTYAIFAAATLFQPLDIPLTGYGTFTVEEKRLFVVEPVGYIILAVLSITAILNVWIFFYNARHKSILGEEPYGLLSAAGILYKSDVNTAMMKEIVSSDNGSRRARETAQQLYRLRDVKCRWHESEGRITLNIFELQDQS</sequence>
<feature type="region of interest" description="Disordered" evidence="1">
    <location>
        <begin position="1"/>
        <end position="60"/>
    </location>
</feature>
<feature type="transmembrane region" description="Helical" evidence="2">
    <location>
        <begin position="194"/>
        <end position="218"/>
    </location>
</feature>
<protein>
    <submittedName>
        <fullName evidence="3">Uncharacterized protein</fullName>
    </submittedName>
</protein>
<feature type="compositionally biased region" description="Basic and acidic residues" evidence="1">
    <location>
        <begin position="1"/>
        <end position="12"/>
    </location>
</feature>
<proteinExistence type="predicted"/>
<feature type="compositionally biased region" description="Acidic residues" evidence="1">
    <location>
        <begin position="49"/>
        <end position="60"/>
    </location>
</feature>
<dbReference type="PANTHER" id="PTHR37544:SF3">
    <property type="entry name" value="SPRAY"/>
    <property type="match status" value="1"/>
</dbReference>
<dbReference type="EMBL" id="ML986683">
    <property type="protein sequence ID" value="KAF2260343.1"/>
    <property type="molecule type" value="Genomic_DNA"/>
</dbReference>
<dbReference type="InterPro" id="IPR021840">
    <property type="entry name" value="DUF3433"/>
</dbReference>
<dbReference type="OrthoDB" id="3522351at2759"/>
<feature type="compositionally biased region" description="Polar residues" evidence="1">
    <location>
        <begin position="15"/>
        <end position="48"/>
    </location>
</feature>
<feature type="transmembrane region" description="Helical" evidence="2">
    <location>
        <begin position="74"/>
        <end position="93"/>
    </location>
</feature>
<name>A0A9P4K3T2_9PLEO</name>
<evidence type="ECO:0000313" key="3">
    <source>
        <dbReference type="EMBL" id="KAF2260343.1"/>
    </source>
</evidence>
<gene>
    <name evidence="3" type="ORF">CC78DRAFT_473148</name>
</gene>
<dbReference type="PANTHER" id="PTHR37544">
    <property type="entry name" value="SPRAY-RELATED"/>
    <property type="match status" value="1"/>
</dbReference>